<name>A0A5B7I5K9_PORTR</name>
<reference evidence="2 3" key="1">
    <citation type="submission" date="2019-05" db="EMBL/GenBank/DDBJ databases">
        <title>Another draft genome of Portunus trituberculatus and its Hox gene families provides insights of decapod evolution.</title>
        <authorList>
            <person name="Jeong J.-H."/>
            <person name="Song I."/>
            <person name="Kim S."/>
            <person name="Choi T."/>
            <person name="Kim D."/>
            <person name="Ryu S."/>
            <person name="Kim W."/>
        </authorList>
    </citation>
    <scope>NUCLEOTIDE SEQUENCE [LARGE SCALE GENOMIC DNA]</scope>
    <source>
        <tissue evidence="2">Muscle</tissue>
    </source>
</reference>
<feature type="compositionally biased region" description="Basic and acidic residues" evidence="1">
    <location>
        <begin position="70"/>
        <end position="80"/>
    </location>
</feature>
<dbReference type="AlphaFoldDB" id="A0A5B7I5K9"/>
<dbReference type="Proteomes" id="UP000324222">
    <property type="component" value="Unassembled WGS sequence"/>
</dbReference>
<evidence type="ECO:0000256" key="1">
    <source>
        <dbReference type="SAM" id="MobiDB-lite"/>
    </source>
</evidence>
<organism evidence="2 3">
    <name type="scientific">Portunus trituberculatus</name>
    <name type="common">Swimming crab</name>
    <name type="synonym">Neptunus trituberculatus</name>
    <dbReference type="NCBI Taxonomy" id="210409"/>
    <lineage>
        <taxon>Eukaryota</taxon>
        <taxon>Metazoa</taxon>
        <taxon>Ecdysozoa</taxon>
        <taxon>Arthropoda</taxon>
        <taxon>Crustacea</taxon>
        <taxon>Multicrustacea</taxon>
        <taxon>Malacostraca</taxon>
        <taxon>Eumalacostraca</taxon>
        <taxon>Eucarida</taxon>
        <taxon>Decapoda</taxon>
        <taxon>Pleocyemata</taxon>
        <taxon>Brachyura</taxon>
        <taxon>Eubrachyura</taxon>
        <taxon>Portunoidea</taxon>
        <taxon>Portunidae</taxon>
        <taxon>Portuninae</taxon>
        <taxon>Portunus</taxon>
    </lineage>
</organism>
<evidence type="ECO:0000313" key="3">
    <source>
        <dbReference type="Proteomes" id="UP000324222"/>
    </source>
</evidence>
<protein>
    <submittedName>
        <fullName evidence="2">Uncharacterized protein</fullName>
    </submittedName>
</protein>
<gene>
    <name evidence="2" type="ORF">E2C01_074401</name>
</gene>
<feature type="region of interest" description="Disordered" evidence="1">
    <location>
        <begin position="25"/>
        <end position="86"/>
    </location>
</feature>
<sequence>MTSGPGQRQHSGRCEGMSGAYGTCRQDATHTSRPNGWHTKTGITTTAAQHRAQDCYRRTDGPGYNMDSETNCKDLDRSSGKENGFP</sequence>
<accession>A0A5B7I5K9</accession>
<dbReference type="EMBL" id="VSRR010052258">
    <property type="protein sequence ID" value="MPC79850.1"/>
    <property type="molecule type" value="Genomic_DNA"/>
</dbReference>
<feature type="compositionally biased region" description="Basic and acidic residues" evidence="1">
    <location>
        <begin position="51"/>
        <end position="60"/>
    </location>
</feature>
<comment type="caution">
    <text evidence="2">The sequence shown here is derived from an EMBL/GenBank/DDBJ whole genome shotgun (WGS) entry which is preliminary data.</text>
</comment>
<evidence type="ECO:0000313" key="2">
    <source>
        <dbReference type="EMBL" id="MPC79850.1"/>
    </source>
</evidence>
<keyword evidence="3" id="KW-1185">Reference proteome</keyword>
<proteinExistence type="predicted"/>